<keyword evidence="1" id="KW-0472">Membrane</keyword>
<sequence>MNTATKAAAANKKKMDDLTVGLCALVVVSSGLTVATPFWPAQLGNAPQLGVVLLAAAVAVFSAIHSLHWWRALDEAAKEAHKWAWWWGGNLGLVVGGAGVVAATLMGLDVNLLPAFVQRSDAALVATGVLGVFAAQAVGYGLAWCGWWMARR</sequence>
<feature type="transmembrane region" description="Helical" evidence="1">
    <location>
        <begin position="51"/>
        <end position="72"/>
    </location>
</feature>
<protein>
    <submittedName>
        <fullName evidence="2">Uncharacterized protein</fullName>
    </submittedName>
</protein>
<dbReference type="EMBL" id="JACHKY010000007">
    <property type="protein sequence ID" value="MBB4799724.1"/>
    <property type="molecule type" value="Genomic_DNA"/>
</dbReference>
<dbReference type="AlphaFoldDB" id="A0A7W7ISH6"/>
<feature type="transmembrane region" description="Helical" evidence="1">
    <location>
        <begin position="128"/>
        <end position="150"/>
    </location>
</feature>
<organism evidence="2 3">
    <name type="scientific">Brevundimonas bullata</name>
    <dbReference type="NCBI Taxonomy" id="13160"/>
    <lineage>
        <taxon>Bacteria</taxon>
        <taxon>Pseudomonadati</taxon>
        <taxon>Pseudomonadota</taxon>
        <taxon>Alphaproteobacteria</taxon>
        <taxon>Caulobacterales</taxon>
        <taxon>Caulobacteraceae</taxon>
        <taxon>Brevundimonas</taxon>
    </lineage>
</organism>
<evidence type="ECO:0000313" key="2">
    <source>
        <dbReference type="EMBL" id="MBB4799724.1"/>
    </source>
</evidence>
<dbReference type="Proteomes" id="UP000539957">
    <property type="component" value="Unassembled WGS sequence"/>
</dbReference>
<proteinExistence type="predicted"/>
<evidence type="ECO:0000256" key="1">
    <source>
        <dbReference type="SAM" id="Phobius"/>
    </source>
</evidence>
<name>A0A7W7ISH6_9CAUL</name>
<gene>
    <name evidence="2" type="ORF">HNP32_003484</name>
</gene>
<reference evidence="2 3" key="1">
    <citation type="submission" date="2020-08" db="EMBL/GenBank/DDBJ databases">
        <title>Functional genomics of gut bacteria from endangered species of beetles.</title>
        <authorList>
            <person name="Carlos-Shanley C."/>
        </authorList>
    </citation>
    <scope>NUCLEOTIDE SEQUENCE [LARGE SCALE GENOMIC DNA]</scope>
    <source>
        <strain evidence="2 3">S00123</strain>
    </source>
</reference>
<evidence type="ECO:0000313" key="3">
    <source>
        <dbReference type="Proteomes" id="UP000539957"/>
    </source>
</evidence>
<keyword evidence="3" id="KW-1185">Reference proteome</keyword>
<accession>A0A7W7ISH6</accession>
<dbReference type="RefSeq" id="WP_184273540.1">
    <property type="nucleotide sequence ID" value="NZ_JACHKY010000007.1"/>
</dbReference>
<comment type="caution">
    <text evidence="2">The sequence shown here is derived from an EMBL/GenBank/DDBJ whole genome shotgun (WGS) entry which is preliminary data.</text>
</comment>
<keyword evidence="1" id="KW-1133">Transmembrane helix</keyword>
<keyword evidence="1" id="KW-0812">Transmembrane</keyword>
<feature type="transmembrane region" description="Helical" evidence="1">
    <location>
        <begin position="84"/>
        <end position="108"/>
    </location>
</feature>